<dbReference type="Proteomes" id="UP000822688">
    <property type="component" value="Chromosome 3"/>
</dbReference>
<dbReference type="InterPro" id="IPR013877">
    <property type="entry name" value="YAP-bd/ALF4/Glomulin"/>
</dbReference>
<dbReference type="EMBL" id="CM026423">
    <property type="protein sequence ID" value="KAG0583914.1"/>
    <property type="molecule type" value="Genomic_DNA"/>
</dbReference>
<dbReference type="AlphaFoldDB" id="A0A8T0IJF4"/>
<dbReference type="GO" id="GO:0005737">
    <property type="term" value="C:cytoplasm"/>
    <property type="evidence" value="ECO:0007669"/>
    <property type="project" value="TreeGrafter"/>
</dbReference>
<accession>A0A8T0IJF4</accession>
<gene>
    <name evidence="1" type="ORF">KC19_3G171200</name>
</gene>
<proteinExistence type="predicted"/>
<sequence>MATTAASLPERLRDAALRCCEDEGIEESEASAREFLDLLERPLYDLELRKSSAGKWLAQCERVLQEAVELLDPSSSSGLDLLEKVGLELPKVAVKFVSLSQACQDHCLSIIEDLAENCSPREMFAAFMEALNIYSASETLIYCIPLVQGLSLVFSRLQRRQHQFFQEASSGLLALVRLAAQDDDDEDEEEEEESVQAMDGQNKVPLKQVRAAIVDDIVQVALTVRETCDTVDVDEHREDFQQRLGMFALQILGIAGEKIAHPGREVPLAVIELVELLPYCGVSVFLLLTGDQIQALIETTADEVAGSSDQVAQANQKKSEATKGAALAVYWALSNIQVAEGAGITLDSLKEGLRFTGRKGVIAALSVATSLLAGRSLRPLSPVPATGLALVSTILDLASSLEFSIDDEEEDGGVALTLHILPALQRLENVVVYAPSIEMRRQGYGFIKKIIQDILPENSRLQSLQMLISNCIYPSLVSLHLICIKDEVAKAWPPSPQQKGLPSGDVHSVGESHRLKHFSSPFVSEDVLEVIGNVLKPDGGAPELPPQIDSVQSALNLYRFILIRESSGKTNYTGILSKETLKKARTECLLPLREAVGRMSLALLEDDDEVSADMRLAIDSLQSVVYRCLELNEEALAQL</sequence>
<reference evidence="1" key="1">
    <citation type="submission" date="2020-06" db="EMBL/GenBank/DDBJ databases">
        <title>WGS assembly of Ceratodon purpureus strain R40.</title>
        <authorList>
            <person name="Carey S.B."/>
            <person name="Jenkins J."/>
            <person name="Shu S."/>
            <person name="Lovell J.T."/>
            <person name="Sreedasyam A."/>
            <person name="Maumus F."/>
            <person name="Tiley G.P."/>
            <person name="Fernandez-Pozo N."/>
            <person name="Barry K."/>
            <person name="Chen C."/>
            <person name="Wang M."/>
            <person name="Lipzen A."/>
            <person name="Daum C."/>
            <person name="Saski C.A."/>
            <person name="Payton A.C."/>
            <person name="Mcbreen J.C."/>
            <person name="Conrad R.E."/>
            <person name="Kollar L.M."/>
            <person name="Olsson S."/>
            <person name="Huttunen S."/>
            <person name="Landis J.B."/>
            <person name="Wickett N.J."/>
            <person name="Johnson M.G."/>
            <person name="Rensing S.A."/>
            <person name="Grimwood J."/>
            <person name="Schmutz J."/>
            <person name="Mcdaniel S.F."/>
        </authorList>
    </citation>
    <scope>NUCLEOTIDE SEQUENCE</scope>
    <source>
        <strain evidence="1">R40</strain>
    </source>
</reference>
<organism evidence="1 2">
    <name type="scientific">Ceratodon purpureus</name>
    <name type="common">Fire moss</name>
    <name type="synonym">Dicranum purpureum</name>
    <dbReference type="NCBI Taxonomy" id="3225"/>
    <lineage>
        <taxon>Eukaryota</taxon>
        <taxon>Viridiplantae</taxon>
        <taxon>Streptophyta</taxon>
        <taxon>Embryophyta</taxon>
        <taxon>Bryophyta</taxon>
        <taxon>Bryophytina</taxon>
        <taxon>Bryopsida</taxon>
        <taxon>Dicranidae</taxon>
        <taxon>Pseudoditrichales</taxon>
        <taxon>Ditrichaceae</taxon>
        <taxon>Ceratodon</taxon>
    </lineage>
</organism>
<comment type="caution">
    <text evidence="1">The sequence shown here is derived from an EMBL/GenBank/DDBJ whole genome shotgun (WGS) entry which is preliminary data.</text>
</comment>
<protein>
    <submittedName>
        <fullName evidence="1">Uncharacterized protein</fullName>
    </submittedName>
</protein>
<evidence type="ECO:0000313" key="2">
    <source>
        <dbReference type="Proteomes" id="UP000822688"/>
    </source>
</evidence>
<dbReference type="InterPro" id="IPR019516">
    <property type="entry name" value="Glomulin/ALF4"/>
</dbReference>
<dbReference type="GO" id="GO:0055105">
    <property type="term" value="F:ubiquitin-protein transferase inhibitor activity"/>
    <property type="evidence" value="ECO:0007669"/>
    <property type="project" value="TreeGrafter"/>
</dbReference>
<dbReference type="Pfam" id="PF08568">
    <property type="entry name" value="Kinetochor_Ybp2"/>
    <property type="match status" value="2"/>
</dbReference>
<dbReference type="PANTHER" id="PTHR15430:SF1">
    <property type="entry name" value="GLOMULIN"/>
    <property type="match status" value="1"/>
</dbReference>
<name>A0A8T0IJF4_CERPU</name>
<dbReference type="PANTHER" id="PTHR15430">
    <property type="entry name" value="GLOMULIN"/>
    <property type="match status" value="1"/>
</dbReference>
<keyword evidence="2" id="KW-1185">Reference proteome</keyword>
<evidence type="ECO:0000313" key="1">
    <source>
        <dbReference type="EMBL" id="KAG0583914.1"/>
    </source>
</evidence>